<dbReference type="CDD" id="cd14943">
    <property type="entry name" value="TRAPPC5_Trs31"/>
    <property type="match status" value="1"/>
</dbReference>
<comment type="similarity">
    <text evidence="2 7">Belongs to the TRAPP small subunits family. BET3 subfamily.</text>
</comment>
<evidence type="ECO:0000313" key="8">
    <source>
        <dbReference type="EMBL" id="TIB08519.1"/>
    </source>
</evidence>
<dbReference type="GO" id="GO:1990071">
    <property type="term" value="C:TRAPPII protein complex"/>
    <property type="evidence" value="ECO:0007669"/>
    <property type="project" value="TreeGrafter"/>
</dbReference>
<dbReference type="OrthoDB" id="10254842at2759"/>
<dbReference type="Gene3D" id="3.30.1380.20">
    <property type="entry name" value="Trafficking protein particle complex subunit 3"/>
    <property type="match status" value="1"/>
</dbReference>
<evidence type="ECO:0000256" key="3">
    <source>
        <dbReference type="ARBA" id="ARBA00022448"/>
    </source>
</evidence>
<keyword evidence="3 7" id="KW-0813">Transport</keyword>
<accession>A0A4V6TMK7</accession>
<evidence type="ECO:0000256" key="7">
    <source>
        <dbReference type="PIRNR" id="PIRNR017479"/>
    </source>
</evidence>
<dbReference type="EMBL" id="SPOF01000057">
    <property type="protein sequence ID" value="TIB08519.1"/>
    <property type="molecule type" value="Genomic_DNA"/>
</dbReference>
<evidence type="ECO:0000256" key="6">
    <source>
        <dbReference type="ARBA" id="ARBA00023034"/>
    </source>
</evidence>
<evidence type="ECO:0000256" key="5">
    <source>
        <dbReference type="ARBA" id="ARBA00022892"/>
    </source>
</evidence>
<dbReference type="PIRSF" id="PIRSF017479">
    <property type="entry name" value="TRAPP_I_complex_Trs31"/>
    <property type="match status" value="1"/>
</dbReference>
<comment type="subunit">
    <text evidence="7">Part of the multisubunit TRAPP (transport protein particle) complex.</text>
</comment>
<proteinExistence type="inferred from homology"/>
<dbReference type="GO" id="GO:1990072">
    <property type="term" value="C:TRAPPIII protein complex"/>
    <property type="evidence" value="ECO:0007669"/>
    <property type="project" value="TreeGrafter"/>
</dbReference>
<sequence length="170" mass="19101">MEGLKSQEVALGSWALLFGEIINYNLNRVDGIGELESKLNWLGYRVGQRQLELMRWRAEGASRNPKQPTSLIEVLQMVHTPIWKSLFNKPADSLERSKENSNEFMITDNTPLLSRSVCIPSDLKNLSTESFTAGIVESVLDGFNYKATVSAHSVPTSQHPQRTTILIKLN</sequence>
<dbReference type="GO" id="GO:0006888">
    <property type="term" value="P:endoplasmic reticulum to Golgi vesicle-mediated transport"/>
    <property type="evidence" value="ECO:0007669"/>
    <property type="project" value="TreeGrafter"/>
</dbReference>
<dbReference type="AlphaFoldDB" id="A0A4V6TMK7"/>
<dbReference type="PANTHER" id="PTHR20902:SF0">
    <property type="entry name" value="TRAFFICKING PROTEIN PARTICLE COMPLEX SUBUNIT 5"/>
    <property type="match status" value="1"/>
</dbReference>
<dbReference type="InterPro" id="IPR016696">
    <property type="entry name" value="TRAPP-I_su5"/>
</dbReference>
<comment type="subcellular location">
    <subcellularLocation>
        <location evidence="1">Endoplasmic reticulum</location>
    </subcellularLocation>
    <subcellularLocation>
        <location evidence="7">Golgi apparatus</location>
        <location evidence="7">cis-Golgi network</location>
    </subcellularLocation>
</comment>
<keyword evidence="5 7" id="KW-0931">ER-Golgi transport</keyword>
<protein>
    <recommendedName>
        <fullName evidence="7">Trafficking protein particle complex subunit</fullName>
    </recommendedName>
</protein>
<comment type="caution">
    <text evidence="8">The sequence shown here is derived from an EMBL/GenBank/DDBJ whole genome shotgun (WGS) entry which is preliminary data.</text>
</comment>
<evidence type="ECO:0000256" key="2">
    <source>
        <dbReference type="ARBA" id="ARBA00006218"/>
    </source>
</evidence>
<dbReference type="SUPFAM" id="SSF111126">
    <property type="entry name" value="Ligand-binding domain in the NO signalling and Golgi transport"/>
    <property type="match status" value="1"/>
</dbReference>
<dbReference type="Proteomes" id="UP000306954">
    <property type="component" value="Unassembled WGS sequence"/>
</dbReference>
<organism evidence="8 9">
    <name type="scientific">Wallemia ichthyophaga</name>
    <dbReference type="NCBI Taxonomy" id="245174"/>
    <lineage>
        <taxon>Eukaryota</taxon>
        <taxon>Fungi</taxon>
        <taxon>Dikarya</taxon>
        <taxon>Basidiomycota</taxon>
        <taxon>Wallemiomycotina</taxon>
        <taxon>Wallemiomycetes</taxon>
        <taxon>Wallemiales</taxon>
        <taxon>Wallemiaceae</taxon>
        <taxon>Wallemia</taxon>
    </lineage>
</organism>
<evidence type="ECO:0000256" key="4">
    <source>
        <dbReference type="ARBA" id="ARBA00022824"/>
    </source>
</evidence>
<dbReference type="GO" id="GO:1990070">
    <property type="term" value="C:TRAPPI protein complex"/>
    <property type="evidence" value="ECO:0007669"/>
    <property type="project" value="TreeGrafter"/>
</dbReference>
<name>A0A4V6TMK7_WALIC</name>
<gene>
    <name evidence="8" type="ORF">E3P90_03658</name>
</gene>
<keyword evidence="4 7" id="KW-0256">Endoplasmic reticulum</keyword>
<dbReference type="InterPro" id="IPR007194">
    <property type="entry name" value="TRAPP_component"/>
</dbReference>
<dbReference type="Pfam" id="PF04051">
    <property type="entry name" value="TRAPP"/>
    <property type="match status" value="1"/>
</dbReference>
<reference evidence="8 9" key="1">
    <citation type="submission" date="2019-03" db="EMBL/GenBank/DDBJ databases">
        <title>Sequencing 23 genomes of Wallemia ichthyophaga.</title>
        <authorList>
            <person name="Gostincar C."/>
        </authorList>
    </citation>
    <scope>NUCLEOTIDE SEQUENCE [LARGE SCALE GENOMIC DNA]</scope>
    <source>
        <strain evidence="8 9">EXF-8621</strain>
    </source>
</reference>
<dbReference type="InterPro" id="IPR024096">
    <property type="entry name" value="NO_sig/Golgi_transp_ligand-bd"/>
</dbReference>
<dbReference type="PANTHER" id="PTHR20902">
    <property type="entry name" value="41-2 PROTEIN ANTIGEN-RELATED"/>
    <property type="match status" value="1"/>
</dbReference>
<keyword evidence="6 7" id="KW-0333">Golgi apparatus</keyword>
<evidence type="ECO:0000256" key="1">
    <source>
        <dbReference type="ARBA" id="ARBA00004240"/>
    </source>
</evidence>
<evidence type="ECO:0000313" key="9">
    <source>
        <dbReference type="Proteomes" id="UP000306954"/>
    </source>
</evidence>
<dbReference type="GO" id="GO:0005783">
    <property type="term" value="C:endoplasmic reticulum"/>
    <property type="evidence" value="ECO:0007669"/>
    <property type="project" value="UniProtKB-SubCell"/>
</dbReference>